<comment type="caution">
    <text evidence="9">Lacks conserved residue(s) required for the propagation of feature annotation.</text>
</comment>
<evidence type="ECO:0000256" key="3">
    <source>
        <dbReference type="ARBA" id="ARBA00022670"/>
    </source>
</evidence>
<dbReference type="Pfam" id="PF01252">
    <property type="entry name" value="Peptidase_A8"/>
    <property type="match status" value="1"/>
</dbReference>
<keyword evidence="3 9" id="KW-0645">Protease</keyword>
<keyword evidence="8 9" id="KW-0472">Membrane</keyword>
<evidence type="ECO:0000256" key="4">
    <source>
        <dbReference type="ARBA" id="ARBA00022692"/>
    </source>
</evidence>
<dbReference type="PANTHER" id="PTHR33695">
    <property type="entry name" value="LIPOPROTEIN SIGNAL PEPTIDASE"/>
    <property type="match status" value="1"/>
</dbReference>
<evidence type="ECO:0000256" key="1">
    <source>
        <dbReference type="ARBA" id="ARBA00006139"/>
    </source>
</evidence>
<reference evidence="12 13" key="1">
    <citation type="submission" date="2016-10" db="EMBL/GenBank/DDBJ databases">
        <authorList>
            <person name="de Groot N.N."/>
        </authorList>
    </citation>
    <scope>NUCLEOTIDE SEQUENCE [LARGE SCALE GENOMIC DNA]</scope>
    <source>
        <strain evidence="12 13">DSM 13760</strain>
    </source>
</reference>
<feature type="active site" evidence="9">
    <location>
        <position position="130"/>
    </location>
</feature>
<dbReference type="RefSeq" id="WP_092652414.1">
    <property type="nucleotide sequence ID" value="NZ_FOHA01000010.1"/>
</dbReference>
<keyword evidence="5 9" id="KW-0064">Aspartyl protease</keyword>
<evidence type="ECO:0000256" key="11">
    <source>
        <dbReference type="RuleBase" id="RU004181"/>
    </source>
</evidence>
<evidence type="ECO:0000256" key="9">
    <source>
        <dbReference type="HAMAP-Rule" id="MF_00161"/>
    </source>
</evidence>
<comment type="similarity">
    <text evidence="1 9 11">Belongs to the peptidase A8 family.</text>
</comment>
<dbReference type="STRING" id="142588.SAMN04488559_11047"/>
<dbReference type="PANTHER" id="PTHR33695:SF1">
    <property type="entry name" value="LIPOPROTEIN SIGNAL PEPTIDASE"/>
    <property type="match status" value="1"/>
</dbReference>
<keyword evidence="13" id="KW-1185">Reference proteome</keyword>
<keyword evidence="4 9" id="KW-0812">Transmembrane</keyword>
<feature type="active site" evidence="9">
    <location>
        <position position="114"/>
    </location>
</feature>
<dbReference type="GO" id="GO:0005886">
    <property type="term" value="C:plasma membrane"/>
    <property type="evidence" value="ECO:0007669"/>
    <property type="project" value="UniProtKB-SubCell"/>
</dbReference>
<evidence type="ECO:0000256" key="7">
    <source>
        <dbReference type="ARBA" id="ARBA00022989"/>
    </source>
</evidence>
<dbReference type="GO" id="GO:0006508">
    <property type="term" value="P:proteolysis"/>
    <property type="evidence" value="ECO:0007669"/>
    <property type="project" value="UniProtKB-KW"/>
</dbReference>
<dbReference type="Proteomes" id="UP000198948">
    <property type="component" value="Unassembled WGS sequence"/>
</dbReference>
<evidence type="ECO:0000256" key="5">
    <source>
        <dbReference type="ARBA" id="ARBA00022750"/>
    </source>
</evidence>
<protein>
    <recommendedName>
        <fullName evidence="9">Lipoprotein signal peptidase</fullName>
        <ecNumber evidence="9">3.4.23.36</ecNumber>
    </recommendedName>
    <alternativeName>
        <fullName evidence="9">Prolipoprotein signal peptidase</fullName>
    </alternativeName>
    <alternativeName>
        <fullName evidence="9">Signal peptidase II</fullName>
        <shortName evidence="9">SPase II</shortName>
    </alternativeName>
</protein>
<dbReference type="EMBL" id="FOHA01000010">
    <property type="protein sequence ID" value="SER90845.1"/>
    <property type="molecule type" value="Genomic_DNA"/>
</dbReference>
<dbReference type="GO" id="GO:0004190">
    <property type="term" value="F:aspartic-type endopeptidase activity"/>
    <property type="evidence" value="ECO:0007669"/>
    <property type="project" value="UniProtKB-UniRule"/>
</dbReference>
<dbReference type="PROSITE" id="PS00855">
    <property type="entry name" value="SPASE_II"/>
    <property type="match status" value="1"/>
</dbReference>
<feature type="transmembrane region" description="Helical" evidence="9">
    <location>
        <begin position="59"/>
        <end position="75"/>
    </location>
</feature>
<evidence type="ECO:0000256" key="6">
    <source>
        <dbReference type="ARBA" id="ARBA00022801"/>
    </source>
</evidence>
<dbReference type="UniPathway" id="UPA00665"/>
<keyword evidence="7 9" id="KW-1133">Transmembrane helix</keyword>
<comment type="subcellular location">
    <subcellularLocation>
        <location evidence="9">Cell membrane</location>
        <topology evidence="9">Multi-pass membrane protein</topology>
    </subcellularLocation>
</comment>
<name>A0A1H9T0T4_9LACT</name>
<evidence type="ECO:0000313" key="12">
    <source>
        <dbReference type="EMBL" id="SER90845.1"/>
    </source>
</evidence>
<proteinExistence type="inferred from homology"/>
<feature type="transmembrane region" description="Helical" evidence="9">
    <location>
        <begin position="87"/>
        <end position="104"/>
    </location>
</feature>
<evidence type="ECO:0000256" key="10">
    <source>
        <dbReference type="RuleBase" id="RU000594"/>
    </source>
</evidence>
<feature type="transmembrane region" description="Helical" evidence="9">
    <location>
        <begin position="124"/>
        <end position="145"/>
    </location>
</feature>
<sequence>MLYYYIGAILFIGIDQLTKYIVMNQIDLYHTIEVIPNILSWTYVKNEGAAWNILEGKMWLFYIITTIVIIAILYIMQKYAKPRKNLLLNLSLMLILAGAIGNFIDRLVHTFVVDMIQLTFFNFPVFNVADMCLTVGVALAAIYIIKDESLNN</sequence>
<gene>
    <name evidence="9" type="primary">lspA</name>
    <name evidence="12" type="ORF">SAMN04488559_11047</name>
</gene>
<comment type="pathway">
    <text evidence="9">Protein modification; lipoprotein biosynthesis (signal peptide cleavage).</text>
</comment>
<evidence type="ECO:0000256" key="2">
    <source>
        <dbReference type="ARBA" id="ARBA00022475"/>
    </source>
</evidence>
<dbReference type="OrthoDB" id="9810259at2"/>
<evidence type="ECO:0000313" key="13">
    <source>
        <dbReference type="Proteomes" id="UP000198948"/>
    </source>
</evidence>
<dbReference type="HAMAP" id="MF_00161">
    <property type="entry name" value="LspA"/>
    <property type="match status" value="1"/>
</dbReference>
<comment type="function">
    <text evidence="9 10">This protein specifically catalyzes the removal of signal peptides from prolipoproteins.</text>
</comment>
<dbReference type="PRINTS" id="PR00781">
    <property type="entry name" value="LIPOSIGPTASE"/>
</dbReference>
<keyword evidence="6 9" id="KW-0378">Hydrolase</keyword>
<evidence type="ECO:0000256" key="8">
    <source>
        <dbReference type="ARBA" id="ARBA00023136"/>
    </source>
</evidence>
<dbReference type="InterPro" id="IPR001872">
    <property type="entry name" value="Peptidase_A8"/>
</dbReference>
<dbReference type="NCBIfam" id="TIGR00077">
    <property type="entry name" value="lspA"/>
    <property type="match status" value="1"/>
</dbReference>
<comment type="catalytic activity">
    <reaction evidence="9 10">
        <text>Release of signal peptides from bacterial membrane prolipoproteins. Hydrolyzes -Xaa-Yaa-Zaa-|-(S,diacylglyceryl)Cys-, in which Xaa is hydrophobic (preferably Leu), and Yaa (Ala or Ser) and Zaa (Gly or Ala) have small, neutral side chains.</text>
        <dbReference type="EC" id="3.4.23.36"/>
    </reaction>
</comment>
<accession>A0A1H9T0T4</accession>
<organism evidence="12 13">
    <name type="scientific">Isobaculum melis</name>
    <dbReference type="NCBI Taxonomy" id="142588"/>
    <lineage>
        <taxon>Bacteria</taxon>
        <taxon>Bacillati</taxon>
        <taxon>Bacillota</taxon>
        <taxon>Bacilli</taxon>
        <taxon>Lactobacillales</taxon>
        <taxon>Carnobacteriaceae</taxon>
        <taxon>Isobaculum</taxon>
    </lineage>
</organism>
<dbReference type="EC" id="3.4.23.36" evidence="9"/>
<dbReference type="AlphaFoldDB" id="A0A1H9T0T4"/>
<keyword evidence="2 9" id="KW-1003">Cell membrane</keyword>